<keyword evidence="5" id="KW-0732">Signal</keyword>
<dbReference type="InterPro" id="IPR013785">
    <property type="entry name" value="Aldolase_TIM"/>
</dbReference>
<dbReference type="GO" id="GO:0005975">
    <property type="term" value="P:carbohydrate metabolic process"/>
    <property type="evidence" value="ECO:0007669"/>
    <property type="project" value="InterPro"/>
</dbReference>
<keyword evidence="3 4" id="KW-0326">Glycosidase</keyword>
<evidence type="ECO:0000256" key="4">
    <source>
        <dbReference type="RuleBase" id="RU361168"/>
    </source>
</evidence>
<proteinExistence type="inferred from homology"/>
<dbReference type="GO" id="GO:0004557">
    <property type="term" value="F:alpha-galactosidase activity"/>
    <property type="evidence" value="ECO:0007669"/>
    <property type="project" value="UniProtKB-EC"/>
</dbReference>
<dbReference type="EMBL" id="CCKQ01016254">
    <property type="protein sequence ID" value="CDW88128.1"/>
    <property type="molecule type" value="Genomic_DNA"/>
</dbReference>
<dbReference type="CDD" id="cd14792">
    <property type="entry name" value="GH27"/>
    <property type="match status" value="1"/>
</dbReference>
<keyword evidence="2 4" id="KW-0378">Hydrolase</keyword>
<dbReference type="PANTHER" id="PTHR11452:SF75">
    <property type="entry name" value="ALPHA-GALACTOSIDASE MEL1"/>
    <property type="match status" value="1"/>
</dbReference>
<sequence>MRDSKKLAFIISSVISISQIVNALDNGLGLTPPMGWNSWNAYGCKINADAVKDNANKLISLGLDKIGYTYVIIDDCWMMKDRDANGHLLHDNSKFPGGMRPMSSFLHDNNLKLGLYESAGAQTCQGGAGSLGFETADAGDFAMVKIDYLKYDNCHNENIPALKRFTDMQLALNASGRQIYYSISNSGNEDVWTWAKKIANSWRTTTSIDNSFTSVKYNFITNNKYADFAGVGGWNDPDVLVIGNGQLTISESRTQFALWCFVKAPLILGNDLINMSPEVLAIISNKNLIAINQDSSGNIGSCVMNCQNDLQVYQVMNLDGGVYFGILVVNWNNDEMDSVLLDFVTMGIAGNPYYNCQVSDLWTGTLVGTFKRTYLVKDVLPHDNKALKIKCLPWGQEFPSADQKHKFQFPWENHHTQNEFLN</sequence>
<evidence type="ECO:0000256" key="2">
    <source>
        <dbReference type="ARBA" id="ARBA00022801"/>
    </source>
</evidence>
<evidence type="ECO:0000256" key="3">
    <source>
        <dbReference type="ARBA" id="ARBA00023295"/>
    </source>
</evidence>
<dbReference type="PRINTS" id="PR00740">
    <property type="entry name" value="GLHYDRLASE27"/>
</dbReference>
<comment type="similarity">
    <text evidence="1 4">Belongs to the glycosyl hydrolase 27 family.</text>
</comment>
<dbReference type="EC" id="3.2.1.22" evidence="4"/>
<dbReference type="InterPro" id="IPR002241">
    <property type="entry name" value="Glyco_hydro_27"/>
</dbReference>
<dbReference type="InterPro" id="IPR013780">
    <property type="entry name" value="Glyco_hydro_b"/>
</dbReference>
<name>A0A078B3P5_STYLE</name>
<comment type="catalytic activity">
    <reaction evidence="4">
        <text>Hydrolysis of terminal, non-reducing alpha-D-galactose residues in alpha-D-galactosides, including galactose oligosaccharides, galactomannans and galactolipids.</text>
        <dbReference type="EC" id="3.2.1.22"/>
    </reaction>
</comment>
<dbReference type="OrthoDB" id="5795902at2759"/>
<dbReference type="InParanoid" id="A0A078B3P5"/>
<protein>
    <recommendedName>
        <fullName evidence="4">Alpha-galactosidase</fullName>
        <ecNumber evidence="4">3.2.1.22</ecNumber>
    </recommendedName>
    <alternativeName>
        <fullName evidence="4">Melibiase</fullName>
    </alternativeName>
</protein>
<dbReference type="InterPro" id="IPR017853">
    <property type="entry name" value="GH"/>
</dbReference>
<dbReference type="PROSITE" id="PS00512">
    <property type="entry name" value="ALPHA_GALACTOSIDASE"/>
    <property type="match status" value="1"/>
</dbReference>
<keyword evidence="7" id="KW-1185">Reference proteome</keyword>
<reference evidence="6 7" key="1">
    <citation type="submission" date="2014-06" db="EMBL/GenBank/DDBJ databases">
        <authorList>
            <person name="Swart Estienne"/>
        </authorList>
    </citation>
    <scope>NUCLEOTIDE SEQUENCE [LARGE SCALE GENOMIC DNA]</scope>
    <source>
        <strain evidence="6 7">130c</strain>
    </source>
</reference>
<evidence type="ECO:0000256" key="5">
    <source>
        <dbReference type="SAM" id="SignalP"/>
    </source>
</evidence>
<dbReference type="InterPro" id="IPR000111">
    <property type="entry name" value="Glyco_hydro_27/36_CS"/>
</dbReference>
<dbReference type="Pfam" id="PF16499">
    <property type="entry name" value="Melibiase_2"/>
    <property type="match status" value="1"/>
</dbReference>
<feature type="signal peptide" evidence="5">
    <location>
        <begin position="1"/>
        <end position="23"/>
    </location>
</feature>
<dbReference type="AlphaFoldDB" id="A0A078B3P5"/>
<dbReference type="Gene3D" id="2.60.40.1180">
    <property type="entry name" value="Golgi alpha-mannosidase II"/>
    <property type="match status" value="1"/>
</dbReference>
<dbReference type="OMA" id="WHDPDMI"/>
<dbReference type="Proteomes" id="UP000039865">
    <property type="component" value="Unassembled WGS sequence"/>
</dbReference>
<gene>
    <name evidence="6" type="primary">Contig14202.g15134</name>
    <name evidence="6" type="ORF">STYLEM_17245</name>
</gene>
<accession>A0A078B3P5</accession>
<feature type="chain" id="PRO_5001729836" description="Alpha-galactosidase" evidence="5">
    <location>
        <begin position="24"/>
        <end position="422"/>
    </location>
</feature>
<evidence type="ECO:0000313" key="6">
    <source>
        <dbReference type="EMBL" id="CDW88128.1"/>
    </source>
</evidence>
<keyword evidence="4" id="KW-1015">Disulfide bond</keyword>
<dbReference type="FunFam" id="3.20.20.70:FF:000197">
    <property type="entry name" value="Alpha-galactosidase"/>
    <property type="match status" value="1"/>
</dbReference>
<dbReference type="Gene3D" id="3.20.20.70">
    <property type="entry name" value="Aldolase class I"/>
    <property type="match status" value="1"/>
</dbReference>
<evidence type="ECO:0000256" key="1">
    <source>
        <dbReference type="ARBA" id="ARBA00009743"/>
    </source>
</evidence>
<organism evidence="6 7">
    <name type="scientific">Stylonychia lemnae</name>
    <name type="common">Ciliate</name>
    <dbReference type="NCBI Taxonomy" id="5949"/>
    <lineage>
        <taxon>Eukaryota</taxon>
        <taxon>Sar</taxon>
        <taxon>Alveolata</taxon>
        <taxon>Ciliophora</taxon>
        <taxon>Intramacronucleata</taxon>
        <taxon>Spirotrichea</taxon>
        <taxon>Stichotrichia</taxon>
        <taxon>Sporadotrichida</taxon>
        <taxon>Oxytrichidae</taxon>
        <taxon>Stylonychinae</taxon>
        <taxon>Stylonychia</taxon>
    </lineage>
</organism>
<dbReference type="SUPFAM" id="SSF51445">
    <property type="entry name" value="(Trans)glycosidases"/>
    <property type="match status" value="1"/>
</dbReference>
<evidence type="ECO:0000313" key="7">
    <source>
        <dbReference type="Proteomes" id="UP000039865"/>
    </source>
</evidence>
<dbReference type="PANTHER" id="PTHR11452">
    <property type="entry name" value="ALPHA-GALACTOSIDASE/ALPHA-N-ACETYLGALACTOSAMINIDASE"/>
    <property type="match status" value="1"/>
</dbReference>